<dbReference type="InterPro" id="IPR020471">
    <property type="entry name" value="AKR"/>
</dbReference>
<sequence length="279" mass="30962">MTTAAAAGNIPVLGLGTYELTGETAFEIVRHALQVGYRHIDTAQAYDNEAEVGHGILASGLPRAHVFLTTKVWPDRFSRPKLIQSVDESLSKLGTDYIDLLLLHWPNPDIPLRETLEALMAVQSAGKTRFIGLSNFTIELMQQAIAICGRGKLVTNQVEYHPYLDQSRVIAAAHSLDMMTTAYRPIAKGRIFQEKTLQQIAQQHNKNAAQVTLRWLIQQGVIAIPRSSNPEHVSQNFEIFDFELTSDEMAAIDQLRGDRRLVSPEGLAPDWDKPPAEAA</sequence>
<dbReference type="RefSeq" id="WP_377963765.1">
    <property type="nucleotide sequence ID" value="NZ_JBHZOL010000056.1"/>
</dbReference>
<feature type="domain" description="NADP-dependent oxidoreductase" evidence="4">
    <location>
        <begin position="13"/>
        <end position="255"/>
    </location>
</feature>
<dbReference type="InterPro" id="IPR036812">
    <property type="entry name" value="NAD(P)_OxRdtase_dom_sf"/>
</dbReference>
<dbReference type="InterPro" id="IPR023210">
    <property type="entry name" value="NADP_OxRdtase_dom"/>
</dbReference>
<evidence type="ECO:0000256" key="1">
    <source>
        <dbReference type="ARBA" id="ARBA00007905"/>
    </source>
</evidence>
<evidence type="ECO:0000313" key="6">
    <source>
        <dbReference type="Proteomes" id="UP001600165"/>
    </source>
</evidence>
<comment type="caution">
    <text evidence="5">The sequence shown here is derived from an EMBL/GenBank/DDBJ whole genome shotgun (WGS) entry which is preliminary data.</text>
</comment>
<dbReference type="SUPFAM" id="SSF51430">
    <property type="entry name" value="NAD(P)-linked oxidoreductase"/>
    <property type="match status" value="1"/>
</dbReference>
<gene>
    <name evidence="5" type="ORF">ACFVKH_08025</name>
</gene>
<evidence type="ECO:0000259" key="4">
    <source>
        <dbReference type="Pfam" id="PF00248"/>
    </source>
</evidence>
<keyword evidence="3" id="KW-0560">Oxidoreductase</keyword>
<dbReference type="Proteomes" id="UP001600165">
    <property type="component" value="Unassembled WGS sequence"/>
</dbReference>
<reference evidence="5 6" key="1">
    <citation type="submission" date="2024-10" db="EMBL/GenBank/DDBJ databases">
        <authorList>
            <person name="Ratan Roy A."/>
            <person name="Morales Sandoval P.H."/>
            <person name="De Los Santos Villalobos S."/>
            <person name="Chakraborty S."/>
            <person name="Mukherjee J."/>
        </authorList>
    </citation>
    <scope>NUCLEOTIDE SEQUENCE [LARGE SCALE GENOMIC DNA]</scope>
    <source>
        <strain evidence="5 6">S1</strain>
    </source>
</reference>
<dbReference type="PROSITE" id="PS00798">
    <property type="entry name" value="ALDOKETO_REDUCTASE_1"/>
    <property type="match status" value="1"/>
</dbReference>
<dbReference type="InterPro" id="IPR018170">
    <property type="entry name" value="Aldo/ket_reductase_CS"/>
</dbReference>
<keyword evidence="2" id="KW-0521">NADP</keyword>
<dbReference type="PRINTS" id="PR00069">
    <property type="entry name" value="ALDKETRDTASE"/>
</dbReference>
<dbReference type="Pfam" id="PF00248">
    <property type="entry name" value="Aldo_ket_red"/>
    <property type="match status" value="1"/>
</dbReference>
<name>A0ABW6IDG4_9CYAN</name>
<evidence type="ECO:0000256" key="2">
    <source>
        <dbReference type="ARBA" id="ARBA00022857"/>
    </source>
</evidence>
<comment type="similarity">
    <text evidence="1">Belongs to the aldo/keto reductase family.</text>
</comment>
<accession>A0ABW6IDG4</accession>
<organism evidence="5 6">
    <name type="scientific">Almyronema epifaneia S1</name>
    <dbReference type="NCBI Taxonomy" id="2991925"/>
    <lineage>
        <taxon>Bacteria</taxon>
        <taxon>Bacillati</taxon>
        <taxon>Cyanobacteriota</taxon>
        <taxon>Cyanophyceae</taxon>
        <taxon>Nodosilineales</taxon>
        <taxon>Nodosilineaceae</taxon>
        <taxon>Almyronema</taxon>
        <taxon>Almyronema epifaneia</taxon>
    </lineage>
</organism>
<dbReference type="CDD" id="cd19140">
    <property type="entry name" value="AKR_AKR3F3"/>
    <property type="match status" value="1"/>
</dbReference>
<evidence type="ECO:0000313" key="5">
    <source>
        <dbReference type="EMBL" id="MFE4106219.1"/>
    </source>
</evidence>
<evidence type="ECO:0000256" key="3">
    <source>
        <dbReference type="ARBA" id="ARBA00023002"/>
    </source>
</evidence>
<dbReference type="Gene3D" id="3.20.20.100">
    <property type="entry name" value="NADP-dependent oxidoreductase domain"/>
    <property type="match status" value="1"/>
</dbReference>
<proteinExistence type="inferred from homology"/>
<dbReference type="PIRSF" id="PIRSF000097">
    <property type="entry name" value="AKR"/>
    <property type="match status" value="1"/>
</dbReference>
<dbReference type="EMBL" id="JBHZOL010000056">
    <property type="protein sequence ID" value="MFE4106219.1"/>
    <property type="molecule type" value="Genomic_DNA"/>
</dbReference>
<dbReference type="PROSITE" id="PS00062">
    <property type="entry name" value="ALDOKETO_REDUCTASE_2"/>
    <property type="match status" value="1"/>
</dbReference>
<dbReference type="PANTHER" id="PTHR43827:SF3">
    <property type="entry name" value="NADP-DEPENDENT OXIDOREDUCTASE DOMAIN-CONTAINING PROTEIN"/>
    <property type="match status" value="1"/>
</dbReference>
<keyword evidence="6" id="KW-1185">Reference proteome</keyword>
<dbReference type="PANTHER" id="PTHR43827">
    <property type="entry name" value="2,5-DIKETO-D-GLUCONIC ACID REDUCTASE"/>
    <property type="match status" value="1"/>
</dbReference>
<protein>
    <submittedName>
        <fullName evidence="5">Aldo/keto reductase</fullName>
    </submittedName>
</protein>